<dbReference type="PROSITE" id="PS00194">
    <property type="entry name" value="THIOREDOXIN_1"/>
    <property type="match status" value="1"/>
</dbReference>
<dbReference type="InterPro" id="IPR000866">
    <property type="entry name" value="AhpC/TSA"/>
</dbReference>
<protein>
    <submittedName>
        <fullName evidence="7">TlpA disulfide reductase family protein</fullName>
    </submittedName>
</protein>
<sequence>MRPTFLLPLTFLLTLAVPAAAQRRPAAPNYEVSGQLRNAPAGTWVQVSDYRDGRDVVLDSARTDAAGRFRVRGRVAAPGVYSLRVPGQRATAGLALAPGSHLRVRADATSLWLTGEVSGSSAAVALAEMNREHARIMGRIEELARRPPPVPADTAAQRRVAQEWSAHAAALTAAAKRVARQNSFVAPYAAMSFLSGAAYEADQAFVDSATTRYARQWPELSYTRRLLQYQAMRRATAIGQPAPDVQLPGPDGQPQALSSLRGQYVLLDFWASWCGPCRQESPNLVKLHRQYQGRGFAVYGISVDSKREAWTAALAQDQLPGAQVLDASGEASVAGTKYNVYEYPTSFLLDRQGRIIAKNLKGEALEKKLAELLP</sequence>
<accession>A0ABP8J7E8</accession>
<comment type="subcellular location">
    <subcellularLocation>
        <location evidence="1">Cell envelope</location>
    </subcellularLocation>
</comment>
<dbReference type="InterPro" id="IPR017937">
    <property type="entry name" value="Thioredoxin_CS"/>
</dbReference>
<dbReference type="InterPro" id="IPR013766">
    <property type="entry name" value="Thioredoxin_domain"/>
</dbReference>
<dbReference type="SUPFAM" id="SSF52833">
    <property type="entry name" value="Thioredoxin-like"/>
    <property type="match status" value="1"/>
</dbReference>
<dbReference type="Proteomes" id="UP001500454">
    <property type="component" value="Unassembled WGS sequence"/>
</dbReference>
<feature type="signal peptide" evidence="5">
    <location>
        <begin position="1"/>
        <end position="21"/>
    </location>
</feature>
<dbReference type="PANTHER" id="PTHR42852:SF6">
    <property type="entry name" value="THIOL:DISULFIDE INTERCHANGE PROTEIN DSBE"/>
    <property type="match status" value="1"/>
</dbReference>
<name>A0ABP8J7E8_9BACT</name>
<evidence type="ECO:0000313" key="7">
    <source>
        <dbReference type="EMBL" id="GAA4386084.1"/>
    </source>
</evidence>
<evidence type="ECO:0000256" key="4">
    <source>
        <dbReference type="ARBA" id="ARBA00023284"/>
    </source>
</evidence>
<evidence type="ECO:0000259" key="6">
    <source>
        <dbReference type="PROSITE" id="PS51352"/>
    </source>
</evidence>
<comment type="caution">
    <text evidence="7">The sequence shown here is derived from an EMBL/GenBank/DDBJ whole genome shotgun (WGS) entry which is preliminary data.</text>
</comment>
<keyword evidence="3" id="KW-1015">Disulfide bond</keyword>
<dbReference type="CDD" id="cd02966">
    <property type="entry name" value="TlpA_like_family"/>
    <property type="match status" value="1"/>
</dbReference>
<keyword evidence="2" id="KW-0201">Cytochrome c-type biogenesis</keyword>
<dbReference type="Pfam" id="PF00578">
    <property type="entry name" value="AhpC-TSA"/>
    <property type="match status" value="1"/>
</dbReference>
<keyword evidence="4" id="KW-0676">Redox-active center</keyword>
<feature type="chain" id="PRO_5046611533" evidence="5">
    <location>
        <begin position="22"/>
        <end position="374"/>
    </location>
</feature>
<evidence type="ECO:0000256" key="1">
    <source>
        <dbReference type="ARBA" id="ARBA00004196"/>
    </source>
</evidence>
<dbReference type="Gene3D" id="3.40.30.10">
    <property type="entry name" value="Glutaredoxin"/>
    <property type="match status" value="1"/>
</dbReference>
<evidence type="ECO:0000256" key="2">
    <source>
        <dbReference type="ARBA" id="ARBA00022748"/>
    </source>
</evidence>
<dbReference type="InterPro" id="IPR036249">
    <property type="entry name" value="Thioredoxin-like_sf"/>
</dbReference>
<gene>
    <name evidence="7" type="ORF">GCM10023186_30300</name>
</gene>
<evidence type="ECO:0000256" key="3">
    <source>
        <dbReference type="ARBA" id="ARBA00023157"/>
    </source>
</evidence>
<dbReference type="EMBL" id="BAABHA010000010">
    <property type="protein sequence ID" value="GAA4386084.1"/>
    <property type="molecule type" value="Genomic_DNA"/>
</dbReference>
<proteinExistence type="predicted"/>
<dbReference type="PANTHER" id="PTHR42852">
    <property type="entry name" value="THIOL:DISULFIDE INTERCHANGE PROTEIN DSBE"/>
    <property type="match status" value="1"/>
</dbReference>
<keyword evidence="5" id="KW-0732">Signal</keyword>
<evidence type="ECO:0000256" key="5">
    <source>
        <dbReference type="SAM" id="SignalP"/>
    </source>
</evidence>
<keyword evidence="8" id="KW-1185">Reference proteome</keyword>
<dbReference type="RefSeq" id="WP_345225610.1">
    <property type="nucleotide sequence ID" value="NZ_BAABHA010000010.1"/>
</dbReference>
<feature type="domain" description="Thioredoxin" evidence="6">
    <location>
        <begin position="236"/>
        <end position="374"/>
    </location>
</feature>
<reference evidence="8" key="1">
    <citation type="journal article" date="2019" name="Int. J. Syst. Evol. Microbiol.">
        <title>The Global Catalogue of Microorganisms (GCM) 10K type strain sequencing project: providing services to taxonomists for standard genome sequencing and annotation.</title>
        <authorList>
            <consortium name="The Broad Institute Genomics Platform"/>
            <consortium name="The Broad Institute Genome Sequencing Center for Infectious Disease"/>
            <person name="Wu L."/>
            <person name="Ma J."/>
        </authorList>
    </citation>
    <scope>NUCLEOTIDE SEQUENCE [LARGE SCALE GENOMIC DNA]</scope>
    <source>
        <strain evidence="8">JCM 17924</strain>
    </source>
</reference>
<dbReference type="PROSITE" id="PS51352">
    <property type="entry name" value="THIOREDOXIN_2"/>
    <property type="match status" value="1"/>
</dbReference>
<dbReference type="InterPro" id="IPR050553">
    <property type="entry name" value="Thioredoxin_ResA/DsbE_sf"/>
</dbReference>
<evidence type="ECO:0000313" key="8">
    <source>
        <dbReference type="Proteomes" id="UP001500454"/>
    </source>
</evidence>
<organism evidence="7 8">
    <name type="scientific">Hymenobacter koreensis</name>
    <dbReference type="NCBI Taxonomy" id="1084523"/>
    <lineage>
        <taxon>Bacteria</taxon>
        <taxon>Pseudomonadati</taxon>
        <taxon>Bacteroidota</taxon>
        <taxon>Cytophagia</taxon>
        <taxon>Cytophagales</taxon>
        <taxon>Hymenobacteraceae</taxon>
        <taxon>Hymenobacter</taxon>
    </lineage>
</organism>